<evidence type="ECO:0000313" key="1">
    <source>
        <dbReference type="EMBL" id="TWU02323.1"/>
    </source>
</evidence>
<gene>
    <name evidence="1" type="ORF">Pla52n_33730</name>
</gene>
<reference evidence="1 2" key="1">
    <citation type="submission" date="2019-02" db="EMBL/GenBank/DDBJ databases">
        <title>Deep-cultivation of Planctomycetes and their phenomic and genomic characterization uncovers novel biology.</title>
        <authorList>
            <person name="Wiegand S."/>
            <person name="Jogler M."/>
            <person name="Boedeker C."/>
            <person name="Pinto D."/>
            <person name="Vollmers J."/>
            <person name="Rivas-Marin E."/>
            <person name="Kohn T."/>
            <person name="Peeters S.H."/>
            <person name="Heuer A."/>
            <person name="Rast P."/>
            <person name="Oberbeckmann S."/>
            <person name="Bunk B."/>
            <person name="Jeske O."/>
            <person name="Meyerdierks A."/>
            <person name="Storesund J.E."/>
            <person name="Kallscheuer N."/>
            <person name="Luecker S."/>
            <person name="Lage O.M."/>
            <person name="Pohl T."/>
            <person name="Merkel B.J."/>
            <person name="Hornburger P."/>
            <person name="Mueller R.-W."/>
            <person name="Bruemmer F."/>
            <person name="Labrenz M."/>
            <person name="Spormann A.M."/>
            <person name="Op Den Camp H."/>
            <person name="Overmann J."/>
            <person name="Amann R."/>
            <person name="Jetten M.S.M."/>
            <person name="Mascher T."/>
            <person name="Medema M.H."/>
            <person name="Devos D.P."/>
            <person name="Kaster A.-K."/>
            <person name="Ovreas L."/>
            <person name="Rohde M."/>
            <person name="Galperin M.Y."/>
            <person name="Jogler C."/>
        </authorList>
    </citation>
    <scope>NUCLEOTIDE SEQUENCE [LARGE SCALE GENOMIC DNA]</scope>
    <source>
        <strain evidence="1 2">Pla52n</strain>
    </source>
</reference>
<dbReference type="Proteomes" id="UP000320176">
    <property type="component" value="Unassembled WGS sequence"/>
</dbReference>
<comment type="caution">
    <text evidence="1">The sequence shown here is derived from an EMBL/GenBank/DDBJ whole genome shotgun (WGS) entry which is preliminary data.</text>
</comment>
<evidence type="ECO:0000313" key="2">
    <source>
        <dbReference type="Proteomes" id="UP000320176"/>
    </source>
</evidence>
<keyword evidence="2" id="KW-1185">Reference proteome</keyword>
<organism evidence="1 2">
    <name type="scientific">Stieleria varia</name>
    <dbReference type="NCBI Taxonomy" id="2528005"/>
    <lineage>
        <taxon>Bacteria</taxon>
        <taxon>Pseudomonadati</taxon>
        <taxon>Planctomycetota</taxon>
        <taxon>Planctomycetia</taxon>
        <taxon>Pirellulales</taxon>
        <taxon>Pirellulaceae</taxon>
        <taxon>Stieleria</taxon>
    </lineage>
</organism>
<proteinExistence type="predicted"/>
<sequence>MNLSVQRKESVVSRMFAREDAKARRTSLFLRVLAPSRENQKRHPMGLTPHALRCRRIRDCARAPVLIGAISHFDQLLKPPSLYCSFNLIALETPFPFSKKYSD</sequence>
<protein>
    <submittedName>
        <fullName evidence="1">Uncharacterized protein</fullName>
    </submittedName>
</protein>
<dbReference type="EMBL" id="SJPN01000004">
    <property type="protein sequence ID" value="TWU02323.1"/>
    <property type="molecule type" value="Genomic_DNA"/>
</dbReference>
<name>A0A5C6AQK5_9BACT</name>
<accession>A0A5C6AQK5</accession>
<dbReference type="AlphaFoldDB" id="A0A5C6AQK5"/>